<dbReference type="PANTHER" id="PTHR30346">
    <property type="entry name" value="TRANSCRIPTIONAL DUAL REGULATOR HCAR-RELATED"/>
    <property type="match status" value="1"/>
</dbReference>
<dbReference type="PANTHER" id="PTHR30346:SF0">
    <property type="entry name" value="HCA OPERON TRANSCRIPTIONAL ACTIVATOR HCAR"/>
    <property type="match status" value="1"/>
</dbReference>
<dbReference type="PRINTS" id="PR00039">
    <property type="entry name" value="HTHLYSR"/>
</dbReference>
<keyword evidence="3" id="KW-0238">DNA-binding</keyword>
<comment type="similarity">
    <text evidence="1">Belongs to the LysR transcriptional regulatory family.</text>
</comment>
<dbReference type="InterPro" id="IPR000847">
    <property type="entry name" value="LysR_HTH_N"/>
</dbReference>
<organism evidence="6 7">
    <name type="scientific">Massilia pinisoli</name>
    <dbReference type="NCBI Taxonomy" id="1772194"/>
    <lineage>
        <taxon>Bacteria</taxon>
        <taxon>Pseudomonadati</taxon>
        <taxon>Pseudomonadota</taxon>
        <taxon>Betaproteobacteria</taxon>
        <taxon>Burkholderiales</taxon>
        <taxon>Oxalobacteraceae</taxon>
        <taxon>Telluria group</taxon>
        <taxon>Massilia</taxon>
    </lineage>
</organism>
<dbReference type="Pfam" id="PF03466">
    <property type="entry name" value="LysR_substrate"/>
    <property type="match status" value="1"/>
</dbReference>
<evidence type="ECO:0000313" key="7">
    <source>
        <dbReference type="Proteomes" id="UP001204151"/>
    </source>
</evidence>
<evidence type="ECO:0000256" key="4">
    <source>
        <dbReference type="ARBA" id="ARBA00023163"/>
    </source>
</evidence>
<protein>
    <submittedName>
        <fullName evidence="6">LysR family transcriptional regulator</fullName>
    </submittedName>
</protein>
<evidence type="ECO:0000259" key="5">
    <source>
        <dbReference type="PROSITE" id="PS50931"/>
    </source>
</evidence>
<dbReference type="SUPFAM" id="SSF53850">
    <property type="entry name" value="Periplasmic binding protein-like II"/>
    <property type="match status" value="1"/>
</dbReference>
<dbReference type="InterPro" id="IPR005119">
    <property type="entry name" value="LysR_subst-bd"/>
</dbReference>
<sequence length="318" mass="34112">MNLELRQLRYFVTVAEELHFGRAAARLHMTQPPLSQAIAALEDGLGTALFLRNRRTVALTPAGSALLPEARRILLEAALLPDLARRAASGETGRLALAFITSADYSVLPPFLRRYSERYPGVQLSLQEATSDVQVDELLRGRIDAGLLIPPLPERARAALDYMKVLDEPLILCAPAGLALAPARARATTSRRAAAAATSGGLHPGAPVRLQDLPPLPLIIFPREISPALHDAILSCFRAAGITPAIGQQAIQMQTIVSLVSAGMGLALVPQSVSNLMRPGVEYRALADATPLVETGIAWRRDNASPVLKGFLELLRTI</sequence>
<dbReference type="InterPro" id="IPR036390">
    <property type="entry name" value="WH_DNA-bd_sf"/>
</dbReference>
<proteinExistence type="inferred from homology"/>
<dbReference type="Gene3D" id="1.10.10.10">
    <property type="entry name" value="Winged helix-like DNA-binding domain superfamily/Winged helix DNA-binding domain"/>
    <property type="match status" value="1"/>
</dbReference>
<keyword evidence="7" id="KW-1185">Reference proteome</keyword>
<dbReference type="SUPFAM" id="SSF46785">
    <property type="entry name" value="Winged helix' DNA-binding domain"/>
    <property type="match status" value="1"/>
</dbReference>
<dbReference type="PROSITE" id="PS50931">
    <property type="entry name" value="HTH_LYSR"/>
    <property type="match status" value="1"/>
</dbReference>
<keyword evidence="2" id="KW-0805">Transcription regulation</keyword>
<evidence type="ECO:0000256" key="2">
    <source>
        <dbReference type="ARBA" id="ARBA00023015"/>
    </source>
</evidence>
<accession>A0ABT1ZVW6</accession>
<feature type="domain" description="HTH lysR-type" evidence="5">
    <location>
        <begin position="3"/>
        <end position="60"/>
    </location>
</feature>
<comment type="caution">
    <text evidence="6">The sequence shown here is derived from an EMBL/GenBank/DDBJ whole genome shotgun (WGS) entry which is preliminary data.</text>
</comment>
<dbReference type="InterPro" id="IPR036388">
    <property type="entry name" value="WH-like_DNA-bd_sf"/>
</dbReference>
<evidence type="ECO:0000256" key="1">
    <source>
        <dbReference type="ARBA" id="ARBA00009437"/>
    </source>
</evidence>
<dbReference type="Gene3D" id="3.40.190.10">
    <property type="entry name" value="Periplasmic binding protein-like II"/>
    <property type="match status" value="3"/>
</dbReference>
<dbReference type="EMBL" id="JANUGW010000018">
    <property type="protein sequence ID" value="MCS0584090.1"/>
    <property type="molecule type" value="Genomic_DNA"/>
</dbReference>
<gene>
    <name evidence="6" type="ORF">NX784_21050</name>
</gene>
<dbReference type="Proteomes" id="UP001204151">
    <property type="component" value="Unassembled WGS sequence"/>
</dbReference>
<keyword evidence="4" id="KW-0804">Transcription</keyword>
<evidence type="ECO:0000256" key="3">
    <source>
        <dbReference type="ARBA" id="ARBA00023125"/>
    </source>
</evidence>
<dbReference type="Pfam" id="PF00126">
    <property type="entry name" value="HTH_1"/>
    <property type="match status" value="1"/>
</dbReference>
<reference evidence="6 7" key="1">
    <citation type="submission" date="2022-08" db="EMBL/GenBank/DDBJ databases">
        <title>Reclassification of Massilia species as members of the genera Telluria, Duganella, Pseudoduganella, Mokoshia gen. nov. and Zemynaea gen. nov. using orthogonal and non-orthogonal genome-based approaches.</title>
        <authorList>
            <person name="Bowman J.P."/>
        </authorList>
    </citation>
    <scope>NUCLEOTIDE SEQUENCE [LARGE SCALE GENOMIC DNA]</scope>
    <source>
        <strain evidence="6 7">JCM 31316</strain>
    </source>
</reference>
<dbReference type="RefSeq" id="WP_258818655.1">
    <property type="nucleotide sequence ID" value="NZ_JANUGW010000018.1"/>
</dbReference>
<evidence type="ECO:0000313" key="6">
    <source>
        <dbReference type="EMBL" id="MCS0584090.1"/>
    </source>
</evidence>
<name>A0ABT1ZVW6_9BURK</name>